<accession>K0T208</accession>
<dbReference type="OrthoDB" id="446168at2759"/>
<name>K0T208_THAOC</name>
<gene>
    <name evidence="10" type="ORF">THAOC_11702</name>
</gene>
<evidence type="ECO:0000256" key="2">
    <source>
        <dbReference type="ARBA" id="ARBA00022763"/>
    </source>
</evidence>
<keyword evidence="3" id="KW-0378">Hydrolase</keyword>
<dbReference type="SUPFAM" id="SSF52540">
    <property type="entry name" value="P-loop containing nucleoside triphosphate hydrolases"/>
    <property type="match status" value="1"/>
</dbReference>
<keyword evidence="8" id="KW-0413">Isomerase</keyword>
<keyword evidence="4" id="KW-0347">Helicase</keyword>
<reference evidence="10 11" key="1">
    <citation type="journal article" date="2012" name="Genome Biol.">
        <title>Genome and low-iron response of an oceanic diatom adapted to chronic iron limitation.</title>
        <authorList>
            <person name="Lommer M."/>
            <person name="Specht M."/>
            <person name="Roy A.S."/>
            <person name="Kraemer L."/>
            <person name="Andreson R."/>
            <person name="Gutowska M.A."/>
            <person name="Wolf J."/>
            <person name="Bergner S.V."/>
            <person name="Schilhabel M.B."/>
            <person name="Klostermeier U.C."/>
            <person name="Beiko R.G."/>
            <person name="Rosenstiel P."/>
            <person name="Hippler M."/>
            <person name="Laroche J."/>
        </authorList>
    </citation>
    <scope>NUCLEOTIDE SEQUENCE [LARGE SCALE GENOMIC DNA]</scope>
    <source>
        <strain evidence="10 11">CCMP1005</strain>
    </source>
</reference>
<evidence type="ECO:0000256" key="8">
    <source>
        <dbReference type="ARBA" id="ARBA00023235"/>
    </source>
</evidence>
<dbReference type="InterPro" id="IPR027417">
    <property type="entry name" value="P-loop_NTPase"/>
</dbReference>
<dbReference type="SMART" id="SM00292">
    <property type="entry name" value="BRCT"/>
    <property type="match status" value="1"/>
</dbReference>
<keyword evidence="2" id="KW-0227">DNA damage</keyword>
<dbReference type="InterPro" id="IPR049163">
    <property type="entry name" value="Pif1-like_2B_dom"/>
</dbReference>
<dbReference type="Proteomes" id="UP000266841">
    <property type="component" value="Unassembled WGS sequence"/>
</dbReference>
<organism evidence="10 11">
    <name type="scientific">Thalassiosira oceanica</name>
    <name type="common">Marine diatom</name>
    <dbReference type="NCBI Taxonomy" id="159749"/>
    <lineage>
        <taxon>Eukaryota</taxon>
        <taxon>Sar</taxon>
        <taxon>Stramenopiles</taxon>
        <taxon>Ochrophyta</taxon>
        <taxon>Bacillariophyta</taxon>
        <taxon>Coscinodiscophyceae</taxon>
        <taxon>Thalassiosirophycidae</taxon>
        <taxon>Thalassiosirales</taxon>
        <taxon>Thalassiosiraceae</taxon>
        <taxon>Thalassiosira</taxon>
    </lineage>
</organism>
<feature type="domain" description="BRCT" evidence="9">
    <location>
        <begin position="397"/>
        <end position="474"/>
    </location>
</feature>
<sequence length="511" mass="56946">MNSLDCVEFDQSYKQRVIGDPRLAALSTRELLNGVHEDLKWGTKNQLRRDFDILNEYAQEHFFAKSCRANQTISLKEGAQALLLWNLELESKLANGSRGVVEGFVSSQVYNDLVKEELKTRDDAVEAIEGSPKSASGESDSDAIKSIKSTLSSMSTKKLEKELKDLKLIADSAAKFRDFPFVRFANGPKRVIRPQAFEKEFKGCGTATRWQVPLTLAWAISIHKSQGMTIEWLKVDLRDCFAIGQAYVACSRGKGVQSMSVVNYDPREIKVSEKVKRFARCVQQGKPYDGPLWHDTLAEFDRLVRLEIDQQKKMKSHYTQTEKRRCDKCGAVCVLNQIKSNASGNQGKYFVSCPNGGRGEQGHTWELVNTLPLKSETVTPAKAAESFKHYIPGQSGAIPGRLKGLRFVCSGVFPELGGGFGLKLGRDNLKKMIEGFGGTVTSGISGKTDYLLVGDEAGVKRQEEATKKKVPILDKMTFARILIGKEDLPQSKCKKSQKTMKQFVKSVYDDV</sequence>
<dbReference type="InterPro" id="IPR001357">
    <property type="entry name" value="BRCT_dom"/>
</dbReference>
<evidence type="ECO:0000256" key="3">
    <source>
        <dbReference type="ARBA" id="ARBA00022801"/>
    </source>
</evidence>
<evidence type="ECO:0000256" key="5">
    <source>
        <dbReference type="ARBA" id="ARBA00022840"/>
    </source>
</evidence>
<dbReference type="InterPro" id="IPR051055">
    <property type="entry name" value="PIF1_helicase"/>
</dbReference>
<keyword evidence="11" id="KW-1185">Reference proteome</keyword>
<dbReference type="InterPro" id="IPR036420">
    <property type="entry name" value="BRCT_dom_sf"/>
</dbReference>
<evidence type="ECO:0000256" key="1">
    <source>
        <dbReference type="ARBA" id="ARBA00022741"/>
    </source>
</evidence>
<dbReference type="Pfam" id="PF21530">
    <property type="entry name" value="Pif1_2B_dom"/>
    <property type="match status" value="1"/>
</dbReference>
<dbReference type="PROSITE" id="PS50172">
    <property type="entry name" value="BRCT"/>
    <property type="match status" value="1"/>
</dbReference>
<dbReference type="PANTHER" id="PTHR47642">
    <property type="entry name" value="ATP-DEPENDENT DNA HELICASE"/>
    <property type="match status" value="1"/>
</dbReference>
<keyword evidence="7" id="KW-0234">DNA repair</keyword>
<comment type="caution">
    <text evidence="10">The sequence shown here is derived from an EMBL/GenBank/DDBJ whole genome shotgun (WGS) entry which is preliminary data.</text>
</comment>
<keyword evidence="1" id="KW-0547">Nucleotide-binding</keyword>
<dbReference type="Pfam" id="PF00533">
    <property type="entry name" value="BRCT"/>
    <property type="match status" value="1"/>
</dbReference>
<dbReference type="AlphaFoldDB" id="K0T208"/>
<keyword evidence="5" id="KW-0067">ATP-binding</keyword>
<dbReference type="PANTHER" id="PTHR47642:SF5">
    <property type="entry name" value="ATP-DEPENDENT DNA HELICASE"/>
    <property type="match status" value="1"/>
</dbReference>
<evidence type="ECO:0000259" key="9">
    <source>
        <dbReference type="PROSITE" id="PS50172"/>
    </source>
</evidence>
<evidence type="ECO:0000256" key="6">
    <source>
        <dbReference type="ARBA" id="ARBA00023125"/>
    </source>
</evidence>
<keyword evidence="6" id="KW-0238">DNA-binding</keyword>
<proteinExistence type="predicted"/>
<dbReference type="CDD" id="cd18809">
    <property type="entry name" value="SF1_C_RecD"/>
    <property type="match status" value="1"/>
</dbReference>
<protein>
    <recommendedName>
        <fullName evidence="9">BRCT domain-containing protein</fullName>
    </recommendedName>
</protein>
<dbReference type="eggNOG" id="KOG0987">
    <property type="taxonomic scope" value="Eukaryota"/>
</dbReference>
<dbReference type="SUPFAM" id="SSF52113">
    <property type="entry name" value="BRCT domain"/>
    <property type="match status" value="1"/>
</dbReference>
<dbReference type="Gene3D" id="3.40.50.10190">
    <property type="entry name" value="BRCT domain"/>
    <property type="match status" value="1"/>
</dbReference>
<evidence type="ECO:0000256" key="7">
    <source>
        <dbReference type="ARBA" id="ARBA00023204"/>
    </source>
</evidence>
<dbReference type="EMBL" id="AGNL01013401">
    <property type="protein sequence ID" value="EJK67291.1"/>
    <property type="molecule type" value="Genomic_DNA"/>
</dbReference>
<evidence type="ECO:0000256" key="4">
    <source>
        <dbReference type="ARBA" id="ARBA00022806"/>
    </source>
</evidence>
<evidence type="ECO:0000313" key="11">
    <source>
        <dbReference type="Proteomes" id="UP000266841"/>
    </source>
</evidence>
<evidence type="ECO:0000313" key="10">
    <source>
        <dbReference type="EMBL" id="EJK67291.1"/>
    </source>
</evidence>